<comment type="caution">
    <text evidence="1">The sequence shown here is derived from an EMBL/GenBank/DDBJ whole genome shotgun (WGS) entry which is preliminary data.</text>
</comment>
<evidence type="ECO:0000313" key="2">
    <source>
        <dbReference type="Proteomes" id="UP000827986"/>
    </source>
</evidence>
<proteinExistence type="predicted"/>
<organism evidence="1 2">
    <name type="scientific">Mauremys mutica</name>
    <name type="common">yellowpond turtle</name>
    <dbReference type="NCBI Taxonomy" id="74926"/>
    <lineage>
        <taxon>Eukaryota</taxon>
        <taxon>Metazoa</taxon>
        <taxon>Chordata</taxon>
        <taxon>Craniata</taxon>
        <taxon>Vertebrata</taxon>
        <taxon>Euteleostomi</taxon>
        <taxon>Archelosauria</taxon>
        <taxon>Testudinata</taxon>
        <taxon>Testudines</taxon>
        <taxon>Cryptodira</taxon>
        <taxon>Durocryptodira</taxon>
        <taxon>Testudinoidea</taxon>
        <taxon>Geoemydidae</taxon>
        <taxon>Geoemydinae</taxon>
        <taxon>Mauremys</taxon>
    </lineage>
</organism>
<gene>
    <name evidence="1" type="ORF">KIL84_011585</name>
</gene>
<dbReference type="AlphaFoldDB" id="A0A9D4B169"/>
<reference evidence="1" key="1">
    <citation type="submission" date="2021-09" db="EMBL/GenBank/DDBJ databases">
        <title>The genome of Mauremys mutica provides insights into the evolution of semi-aquatic lifestyle.</title>
        <authorList>
            <person name="Gong S."/>
            <person name="Gao Y."/>
        </authorList>
    </citation>
    <scope>NUCLEOTIDE SEQUENCE</scope>
    <source>
        <strain evidence="1">MM-2020</strain>
        <tissue evidence="1">Muscle</tissue>
    </source>
</reference>
<dbReference type="EMBL" id="JAHDVG010000474">
    <property type="protein sequence ID" value="KAH1177883.1"/>
    <property type="molecule type" value="Genomic_DNA"/>
</dbReference>
<protein>
    <submittedName>
        <fullName evidence="1">Uncharacterized protein</fullName>
    </submittedName>
</protein>
<keyword evidence="2" id="KW-1185">Reference proteome</keyword>
<dbReference type="Proteomes" id="UP000827986">
    <property type="component" value="Unassembled WGS sequence"/>
</dbReference>
<accession>A0A9D4B169</accession>
<evidence type="ECO:0000313" key="1">
    <source>
        <dbReference type="EMBL" id="KAH1177883.1"/>
    </source>
</evidence>
<sequence length="139" mass="15475">MLGWIFGEGASRRSVLWFTEGWTGPWQSSLIKGQHGTAVPQGKCTVSIVTVRITTGSLLPLFFHTGNNLPQPFYWHTSLPPRAGSLTLAGMLREEPVPTPPCPPASEGVWPLLSPLYRGWGYRYPIQVNTRAYTYMQLS</sequence>
<name>A0A9D4B169_9SAUR</name>